<feature type="region of interest" description="Disordered" evidence="1">
    <location>
        <begin position="91"/>
        <end position="173"/>
    </location>
</feature>
<comment type="caution">
    <text evidence="2">The sequence shown here is derived from an EMBL/GenBank/DDBJ whole genome shotgun (WGS) entry which is preliminary data.</text>
</comment>
<accession>A0AAN8I3A5</accession>
<proteinExistence type="predicted"/>
<organism evidence="2 3">
    <name type="scientific">Knufia fluminis</name>
    <dbReference type="NCBI Taxonomy" id="191047"/>
    <lineage>
        <taxon>Eukaryota</taxon>
        <taxon>Fungi</taxon>
        <taxon>Dikarya</taxon>
        <taxon>Ascomycota</taxon>
        <taxon>Pezizomycotina</taxon>
        <taxon>Eurotiomycetes</taxon>
        <taxon>Chaetothyriomycetidae</taxon>
        <taxon>Chaetothyriales</taxon>
        <taxon>Trichomeriaceae</taxon>
        <taxon>Knufia</taxon>
    </lineage>
</organism>
<dbReference type="EMBL" id="JAKLMC020000052">
    <property type="protein sequence ID" value="KAK5948155.1"/>
    <property type="molecule type" value="Genomic_DNA"/>
</dbReference>
<feature type="region of interest" description="Disordered" evidence="1">
    <location>
        <begin position="1"/>
        <end position="65"/>
    </location>
</feature>
<evidence type="ECO:0000256" key="1">
    <source>
        <dbReference type="SAM" id="MobiDB-lite"/>
    </source>
</evidence>
<keyword evidence="3" id="KW-1185">Reference proteome</keyword>
<dbReference type="Proteomes" id="UP001316803">
    <property type="component" value="Unassembled WGS sequence"/>
</dbReference>
<gene>
    <name evidence="2" type="ORF">OHC33_010808</name>
</gene>
<name>A0AAN8I3A5_9EURO</name>
<reference evidence="2 3" key="1">
    <citation type="submission" date="2022-12" db="EMBL/GenBank/DDBJ databases">
        <title>Genomic features and morphological characterization of a novel Knufia sp. strain isolated from spacecraft assembly facility.</title>
        <authorList>
            <person name="Teixeira M."/>
            <person name="Chander A.M."/>
            <person name="Stajich J.E."/>
            <person name="Venkateswaran K."/>
        </authorList>
    </citation>
    <scope>NUCLEOTIDE SEQUENCE [LARGE SCALE GENOMIC DNA]</scope>
    <source>
        <strain evidence="2 3">FJI-L2-BK-P2</strain>
    </source>
</reference>
<feature type="compositionally biased region" description="Polar residues" evidence="1">
    <location>
        <begin position="137"/>
        <end position="150"/>
    </location>
</feature>
<evidence type="ECO:0000313" key="2">
    <source>
        <dbReference type="EMBL" id="KAK5948155.1"/>
    </source>
</evidence>
<sequence>MSRRQTTSSDDDDDAANVSGSHSNRKLGTKGDEGKETGALVNQKSETTTAGNDQPSILTSTEGSALTAEQLNDIYQRSSEAKKWSEYQGDVLLPDDLAGVEGTGSRPRRGAIAGDDSFLSDTSSASADTRTAAATSVPNITEATRPQTGTETAEAKRRAEDARRREQDNRDFINWRLRPNGTTEREVAGRAVWQADEGAKRRAEAGQFDGHDEVAVVSSPLKGGENM</sequence>
<dbReference type="AlphaFoldDB" id="A0AAN8I3A5"/>
<protein>
    <submittedName>
        <fullName evidence="2">Uncharacterized protein</fullName>
    </submittedName>
</protein>
<feature type="compositionally biased region" description="Polar residues" evidence="1">
    <location>
        <begin position="40"/>
        <end position="65"/>
    </location>
</feature>
<feature type="compositionally biased region" description="Basic and acidic residues" evidence="1">
    <location>
        <begin position="153"/>
        <end position="173"/>
    </location>
</feature>
<feature type="compositionally biased region" description="Low complexity" evidence="1">
    <location>
        <begin position="115"/>
        <end position="136"/>
    </location>
</feature>
<evidence type="ECO:0000313" key="3">
    <source>
        <dbReference type="Proteomes" id="UP001316803"/>
    </source>
</evidence>